<dbReference type="Proteomes" id="UP000295765">
    <property type="component" value="Unassembled WGS sequence"/>
</dbReference>
<evidence type="ECO:0000259" key="4">
    <source>
        <dbReference type="Pfam" id="PF00370"/>
    </source>
</evidence>
<protein>
    <submittedName>
        <fullName evidence="6">Sedoheptulokinase</fullName>
    </submittedName>
</protein>
<evidence type="ECO:0000259" key="5">
    <source>
        <dbReference type="Pfam" id="PF02782"/>
    </source>
</evidence>
<gene>
    <name evidence="6" type="ORF">EV699_1205</name>
</gene>
<dbReference type="GO" id="GO:0016301">
    <property type="term" value="F:kinase activity"/>
    <property type="evidence" value="ECO:0007669"/>
    <property type="project" value="UniProtKB-KW"/>
</dbReference>
<dbReference type="Gene3D" id="3.30.420.40">
    <property type="match status" value="2"/>
</dbReference>
<sequence length="454" mass="46879">MLLAGLDVGTTSVGGVLLDGERGTLLAATSIEHHAACAGEHPWERLQDADVLLAAAREVLARLSAGRAGVRGVAVTGQMHGIVYVDRAGRAVSRLATWQDQRGARPGPDGRSHVEALAARTGHALATGFGLVTHHHDLQHGGVPATAVALCTIADYVAMQLAGRGTVPPQDPSQAAALGLFDRRAGAFDAQALQRAGIDPAWLPPPGAAGAYIGQAADGAAVFCAPGDNQAGFLGAVREAPAAVLVNVGTSGQVSVYTRDATAVDGLELRPFPGGFLQVGAALCGGTAYAALERCLRRACQVFAGYDGPPLYAAMERLAAAALPAGAGRLAVDTRLLGSRDEPQRRGAITGVSLDNFTPEQLILGFLQGITDELGALYARLPEAERARRRYLVGCGNGLRLNPTLCRLLAERFGLPLSIPVHAEEAAFGAALCAGVGLGLYPDLVAAGRIIRYR</sequence>
<evidence type="ECO:0000313" key="6">
    <source>
        <dbReference type="EMBL" id="TCO79227.1"/>
    </source>
</evidence>
<reference evidence="6 7" key="1">
    <citation type="submission" date="2019-03" db="EMBL/GenBank/DDBJ databases">
        <title>Genomic Encyclopedia of Type Strains, Phase IV (KMG-IV): sequencing the most valuable type-strain genomes for metagenomic binning, comparative biology and taxonomic classification.</title>
        <authorList>
            <person name="Goeker M."/>
        </authorList>
    </citation>
    <scope>NUCLEOTIDE SEQUENCE [LARGE SCALE GENOMIC DNA]</scope>
    <source>
        <strain evidence="6 7">DSM 25287</strain>
    </source>
</reference>
<keyword evidence="7" id="KW-1185">Reference proteome</keyword>
<dbReference type="CDD" id="cd07777">
    <property type="entry name" value="ASKHA_NBD_FGGY_SHK"/>
    <property type="match status" value="1"/>
</dbReference>
<keyword evidence="2" id="KW-0808">Transferase</keyword>
<feature type="domain" description="Carbohydrate kinase FGGY C-terminal" evidence="5">
    <location>
        <begin position="246"/>
        <end position="437"/>
    </location>
</feature>
<comment type="caution">
    <text evidence="6">The sequence shown here is derived from an EMBL/GenBank/DDBJ whole genome shotgun (WGS) entry which is preliminary data.</text>
</comment>
<evidence type="ECO:0000256" key="2">
    <source>
        <dbReference type="ARBA" id="ARBA00022679"/>
    </source>
</evidence>
<evidence type="ECO:0000313" key="7">
    <source>
        <dbReference type="Proteomes" id="UP000295765"/>
    </source>
</evidence>
<dbReference type="EMBL" id="SLWY01000020">
    <property type="protein sequence ID" value="TCO79227.1"/>
    <property type="molecule type" value="Genomic_DNA"/>
</dbReference>
<dbReference type="GO" id="GO:0005975">
    <property type="term" value="P:carbohydrate metabolic process"/>
    <property type="evidence" value="ECO:0007669"/>
    <property type="project" value="InterPro"/>
</dbReference>
<dbReference type="OrthoDB" id="9782710at2"/>
<dbReference type="PANTHER" id="PTHR43095">
    <property type="entry name" value="SUGAR KINASE"/>
    <property type="match status" value="1"/>
</dbReference>
<feature type="domain" description="Carbohydrate kinase FGGY N-terminal" evidence="4">
    <location>
        <begin position="4"/>
        <end position="221"/>
    </location>
</feature>
<accession>A0A4R2L1Z6</accession>
<comment type="similarity">
    <text evidence="1">Belongs to the FGGY kinase family.</text>
</comment>
<dbReference type="InterPro" id="IPR000577">
    <property type="entry name" value="Carb_kinase_FGGY"/>
</dbReference>
<dbReference type="PIRSF" id="PIRSF000538">
    <property type="entry name" value="GlpK"/>
    <property type="match status" value="1"/>
</dbReference>
<dbReference type="InterPro" id="IPR043129">
    <property type="entry name" value="ATPase_NBD"/>
</dbReference>
<organism evidence="6 7">
    <name type="scientific">Plasticicumulans lactativorans</name>
    <dbReference type="NCBI Taxonomy" id="1133106"/>
    <lineage>
        <taxon>Bacteria</taxon>
        <taxon>Pseudomonadati</taxon>
        <taxon>Pseudomonadota</taxon>
        <taxon>Gammaproteobacteria</taxon>
        <taxon>Candidatus Competibacteraceae</taxon>
        <taxon>Plasticicumulans</taxon>
    </lineage>
</organism>
<name>A0A4R2L1Z6_9GAMM</name>
<dbReference type="Pfam" id="PF02782">
    <property type="entry name" value="FGGY_C"/>
    <property type="match status" value="1"/>
</dbReference>
<keyword evidence="3 6" id="KW-0418">Kinase</keyword>
<dbReference type="InterPro" id="IPR018485">
    <property type="entry name" value="FGGY_C"/>
</dbReference>
<dbReference type="AlphaFoldDB" id="A0A4R2L1Z6"/>
<dbReference type="InterPro" id="IPR050406">
    <property type="entry name" value="FGGY_Carb_Kinase"/>
</dbReference>
<dbReference type="SUPFAM" id="SSF53067">
    <property type="entry name" value="Actin-like ATPase domain"/>
    <property type="match status" value="2"/>
</dbReference>
<evidence type="ECO:0000256" key="3">
    <source>
        <dbReference type="ARBA" id="ARBA00022777"/>
    </source>
</evidence>
<evidence type="ECO:0000256" key="1">
    <source>
        <dbReference type="ARBA" id="ARBA00009156"/>
    </source>
</evidence>
<dbReference type="PANTHER" id="PTHR43095:SF5">
    <property type="entry name" value="XYLULOSE KINASE"/>
    <property type="match status" value="1"/>
</dbReference>
<dbReference type="Pfam" id="PF00370">
    <property type="entry name" value="FGGY_N"/>
    <property type="match status" value="1"/>
</dbReference>
<dbReference type="RefSeq" id="WP_132544746.1">
    <property type="nucleotide sequence ID" value="NZ_SLWY01000020.1"/>
</dbReference>
<proteinExistence type="inferred from homology"/>
<dbReference type="InterPro" id="IPR018484">
    <property type="entry name" value="FGGY_N"/>
</dbReference>